<dbReference type="RefSeq" id="WP_166139088.1">
    <property type="nucleotide sequence ID" value="NZ_JAAOBY010000012.1"/>
</dbReference>
<protein>
    <recommendedName>
        <fullName evidence="3">GLPGLI family protein</fullName>
    </recommendedName>
</protein>
<reference evidence="1 2" key="1">
    <citation type="submission" date="2020-08" db="EMBL/GenBank/DDBJ databases">
        <title>Description of novel Flavobacterium F-400 isolate.</title>
        <authorList>
            <person name="Saticioglu I."/>
            <person name="Duman M."/>
            <person name="Altun S."/>
        </authorList>
    </citation>
    <scope>NUCLEOTIDE SEQUENCE [LARGE SCALE GENOMIC DNA]</scope>
    <source>
        <strain evidence="1 2">F-400</strain>
    </source>
</reference>
<comment type="caution">
    <text evidence="1">The sequence shown here is derived from an EMBL/GenBank/DDBJ whole genome shotgun (WGS) entry which is preliminary data.</text>
</comment>
<sequence length="259" mass="31013">MNKLIYFTIFTLMSFALKAQTKISFEKTLKIEHIYGDESYAVEEMQFEIRDGIVYGKITNPNKNALLNSETKLKVSEVEILNSFLKLVDKYQNNCQEEFKSSYVQYYTIIIDGKEIKIYKFCNWEKLTYFDIKQTIFGEYLKKLENEEQDLNNELFTFLKGNWKGNVRFDKVENGPEYKVEKFQKVNAKEEYIEFKKNNKLLLHLNQKIIFYEYRIEFLDGEKYLSIFGDGKKNGEKFIYGHRFLIKELSENKIELNRS</sequence>
<evidence type="ECO:0000313" key="1">
    <source>
        <dbReference type="EMBL" id="MBC5864630.1"/>
    </source>
</evidence>
<name>A0ABR7JJG1_9FLAO</name>
<proteinExistence type="predicted"/>
<evidence type="ECO:0008006" key="3">
    <source>
        <dbReference type="Google" id="ProtNLM"/>
    </source>
</evidence>
<accession>A0ABR7JJG1</accession>
<gene>
    <name evidence="1" type="ORF">H8R26_14475</name>
</gene>
<dbReference type="Proteomes" id="UP000621670">
    <property type="component" value="Unassembled WGS sequence"/>
</dbReference>
<keyword evidence="2" id="KW-1185">Reference proteome</keyword>
<organism evidence="1 2">
    <name type="scientific">Flavobacterium turcicum</name>
    <dbReference type="NCBI Taxonomy" id="2764718"/>
    <lineage>
        <taxon>Bacteria</taxon>
        <taxon>Pseudomonadati</taxon>
        <taxon>Bacteroidota</taxon>
        <taxon>Flavobacteriia</taxon>
        <taxon>Flavobacteriales</taxon>
        <taxon>Flavobacteriaceae</taxon>
        <taxon>Flavobacterium</taxon>
    </lineage>
</organism>
<dbReference type="EMBL" id="JACRUM010000013">
    <property type="protein sequence ID" value="MBC5864630.1"/>
    <property type="molecule type" value="Genomic_DNA"/>
</dbReference>
<evidence type="ECO:0000313" key="2">
    <source>
        <dbReference type="Proteomes" id="UP000621670"/>
    </source>
</evidence>